<dbReference type="OrthoDB" id="671439at2759"/>
<protein>
    <recommendedName>
        <fullName evidence="3">Trichothecene 3-O-acetyltransferase-like N-terminal domain-containing protein</fullName>
    </recommendedName>
</protein>
<dbReference type="InterPro" id="IPR054710">
    <property type="entry name" value="Tri101-like_N"/>
</dbReference>
<feature type="compositionally biased region" description="Pro residues" evidence="2">
    <location>
        <begin position="28"/>
        <end position="39"/>
    </location>
</feature>
<evidence type="ECO:0000256" key="1">
    <source>
        <dbReference type="ARBA" id="ARBA00022679"/>
    </source>
</evidence>
<dbReference type="EMBL" id="KZ678614">
    <property type="protein sequence ID" value="PSR78301.1"/>
    <property type="molecule type" value="Genomic_DNA"/>
</dbReference>
<keyword evidence="1" id="KW-0808">Transferase</keyword>
<proteinExistence type="predicted"/>
<dbReference type="PANTHER" id="PTHR31642">
    <property type="entry name" value="TRICHOTHECENE 3-O-ACETYLTRANSFERASE"/>
    <property type="match status" value="1"/>
</dbReference>
<dbReference type="InterPro" id="IPR023213">
    <property type="entry name" value="CAT-like_dom_sf"/>
</dbReference>
<evidence type="ECO:0000259" key="3">
    <source>
        <dbReference type="Pfam" id="PF22664"/>
    </source>
</evidence>
<feature type="domain" description="Trichothecene 3-O-acetyltransferase-like N-terminal" evidence="3">
    <location>
        <begin position="85"/>
        <end position="230"/>
    </location>
</feature>
<dbReference type="PANTHER" id="PTHR31642:SF310">
    <property type="entry name" value="FATTY ALCOHOL:CAFFEOYL-COA ACYLTRANSFERASE"/>
    <property type="match status" value="1"/>
</dbReference>
<feature type="compositionally biased region" description="Low complexity" evidence="2">
    <location>
        <begin position="1"/>
        <end position="27"/>
    </location>
</feature>
<dbReference type="InParanoid" id="A0A2T2ZW86"/>
<dbReference type="GO" id="GO:0016747">
    <property type="term" value="F:acyltransferase activity, transferring groups other than amino-acyl groups"/>
    <property type="evidence" value="ECO:0007669"/>
    <property type="project" value="TreeGrafter"/>
</dbReference>
<dbReference type="GO" id="GO:0044550">
    <property type="term" value="P:secondary metabolite biosynthetic process"/>
    <property type="evidence" value="ECO:0007669"/>
    <property type="project" value="TreeGrafter"/>
</dbReference>
<dbReference type="Gene3D" id="3.30.559.10">
    <property type="entry name" value="Chloramphenicol acetyltransferase-like domain"/>
    <property type="match status" value="2"/>
</dbReference>
<organism evidence="4 5">
    <name type="scientific">Coniella lustricola</name>
    <dbReference type="NCBI Taxonomy" id="2025994"/>
    <lineage>
        <taxon>Eukaryota</taxon>
        <taxon>Fungi</taxon>
        <taxon>Dikarya</taxon>
        <taxon>Ascomycota</taxon>
        <taxon>Pezizomycotina</taxon>
        <taxon>Sordariomycetes</taxon>
        <taxon>Sordariomycetidae</taxon>
        <taxon>Diaporthales</taxon>
        <taxon>Schizoparmaceae</taxon>
        <taxon>Coniella</taxon>
    </lineage>
</organism>
<evidence type="ECO:0000313" key="5">
    <source>
        <dbReference type="Proteomes" id="UP000241462"/>
    </source>
</evidence>
<sequence>MGEFLPSKTTAHPASTTTTTAAASPADPVTPPPTPPTAPPTEQVYQVRPTGWETDPEEERTPLSLLESIVYCVHCNFTLFLRHDDFSSYGKRRIATVFRLGLEKTLSQVRHLVGTIEKDTPSEYAYVKKRDSSVKFVVKWFDQSEGYPSYEELERATFSARVLGDQNEFAIRELPYGEDKPTADPNKSPTVAGFQLNFIRGGAIFTSNIHHWAIDLPGWSYFIHQLAGNCRAIALAHADTNPSAAVAFPPWDPASIDQARWTKRLPASSLVDGPPPPQRHPGNTAEQQVLLFHIRASKAAQLKQLYPPFLTTYDAMSAFVWRHLTRARIPFYYPASSATCASDHDGSPGNEETATSPHWHSSSSSSSSSPTPPVSFSSFSSTQQYPLRDIAHYIHLLNKAKTQAQMEDTTLAYAATLRDKTSMRFNLGSKPPMSMLITDHRRANVGGVEFGVGGCTGVAHRFLNGENVAANMTLVYPDLWKGDNKNKTGEEAGEDEPGTIWSIAMEKEIVPVLLADEEWKEFMEFRGYDSL</sequence>
<feature type="region of interest" description="Disordered" evidence="2">
    <location>
        <begin position="1"/>
        <end position="43"/>
    </location>
</feature>
<dbReference type="Pfam" id="PF22664">
    <property type="entry name" value="TRI-like_N"/>
    <property type="match status" value="1"/>
</dbReference>
<keyword evidence="5" id="KW-1185">Reference proteome</keyword>
<dbReference type="AlphaFoldDB" id="A0A2T2ZW86"/>
<dbReference type="InterPro" id="IPR050317">
    <property type="entry name" value="Plant_Fungal_Acyltransferase"/>
</dbReference>
<feature type="region of interest" description="Disordered" evidence="2">
    <location>
        <begin position="340"/>
        <end position="380"/>
    </location>
</feature>
<dbReference type="Proteomes" id="UP000241462">
    <property type="component" value="Unassembled WGS sequence"/>
</dbReference>
<evidence type="ECO:0000256" key="2">
    <source>
        <dbReference type="SAM" id="MobiDB-lite"/>
    </source>
</evidence>
<dbReference type="STRING" id="2025994.A0A2T2ZW86"/>
<gene>
    <name evidence="4" type="ORF">BD289DRAFT_397292</name>
</gene>
<accession>A0A2T2ZW86</accession>
<reference evidence="4 5" key="1">
    <citation type="journal article" date="2018" name="Mycol. Prog.">
        <title>Coniella lustricola, a new species from submerged detritus.</title>
        <authorList>
            <person name="Raudabaugh D.B."/>
            <person name="Iturriaga T."/>
            <person name="Carver A."/>
            <person name="Mondo S."/>
            <person name="Pangilinan J."/>
            <person name="Lipzen A."/>
            <person name="He G."/>
            <person name="Amirebrahimi M."/>
            <person name="Grigoriev I.V."/>
            <person name="Miller A.N."/>
        </authorList>
    </citation>
    <scope>NUCLEOTIDE SEQUENCE [LARGE SCALE GENOMIC DNA]</scope>
    <source>
        <strain evidence="4 5">B22-T-1</strain>
    </source>
</reference>
<name>A0A2T2ZW86_9PEZI</name>
<feature type="compositionally biased region" description="Low complexity" evidence="2">
    <location>
        <begin position="355"/>
        <end position="380"/>
    </location>
</feature>
<evidence type="ECO:0000313" key="4">
    <source>
        <dbReference type="EMBL" id="PSR78301.1"/>
    </source>
</evidence>